<organism evidence="1 2">
    <name type="scientific">Mycena metata</name>
    <dbReference type="NCBI Taxonomy" id="1033252"/>
    <lineage>
        <taxon>Eukaryota</taxon>
        <taxon>Fungi</taxon>
        <taxon>Dikarya</taxon>
        <taxon>Basidiomycota</taxon>
        <taxon>Agaricomycotina</taxon>
        <taxon>Agaricomycetes</taxon>
        <taxon>Agaricomycetidae</taxon>
        <taxon>Agaricales</taxon>
        <taxon>Marasmiineae</taxon>
        <taxon>Mycenaceae</taxon>
        <taxon>Mycena</taxon>
    </lineage>
</organism>
<comment type="caution">
    <text evidence="1">The sequence shown here is derived from an EMBL/GenBank/DDBJ whole genome shotgun (WGS) entry which is preliminary data.</text>
</comment>
<dbReference type="AlphaFoldDB" id="A0AAD7GIY2"/>
<evidence type="ECO:0000313" key="1">
    <source>
        <dbReference type="EMBL" id="KAJ7692955.1"/>
    </source>
</evidence>
<dbReference type="EMBL" id="JARKIB010000743">
    <property type="protein sequence ID" value="KAJ7692955.1"/>
    <property type="molecule type" value="Genomic_DNA"/>
</dbReference>
<keyword evidence="2" id="KW-1185">Reference proteome</keyword>
<feature type="non-terminal residue" evidence="1">
    <location>
        <position position="206"/>
    </location>
</feature>
<accession>A0AAD7GIY2</accession>
<evidence type="ECO:0000313" key="2">
    <source>
        <dbReference type="Proteomes" id="UP001215598"/>
    </source>
</evidence>
<protein>
    <submittedName>
        <fullName evidence="1">Uncharacterized protein</fullName>
    </submittedName>
</protein>
<reference evidence="1" key="1">
    <citation type="submission" date="2023-03" db="EMBL/GenBank/DDBJ databases">
        <title>Massive genome expansion in bonnet fungi (Mycena s.s.) driven by repeated elements and novel gene families across ecological guilds.</title>
        <authorList>
            <consortium name="Lawrence Berkeley National Laboratory"/>
            <person name="Harder C.B."/>
            <person name="Miyauchi S."/>
            <person name="Viragh M."/>
            <person name="Kuo A."/>
            <person name="Thoen E."/>
            <person name="Andreopoulos B."/>
            <person name="Lu D."/>
            <person name="Skrede I."/>
            <person name="Drula E."/>
            <person name="Henrissat B."/>
            <person name="Morin E."/>
            <person name="Kohler A."/>
            <person name="Barry K."/>
            <person name="LaButti K."/>
            <person name="Morin E."/>
            <person name="Salamov A."/>
            <person name="Lipzen A."/>
            <person name="Mereny Z."/>
            <person name="Hegedus B."/>
            <person name="Baldrian P."/>
            <person name="Stursova M."/>
            <person name="Weitz H."/>
            <person name="Taylor A."/>
            <person name="Grigoriev I.V."/>
            <person name="Nagy L.G."/>
            <person name="Martin F."/>
            <person name="Kauserud H."/>
        </authorList>
    </citation>
    <scope>NUCLEOTIDE SEQUENCE</scope>
    <source>
        <strain evidence="1">CBHHK182m</strain>
    </source>
</reference>
<proteinExistence type="predicted"/>
<dbReference type="Proteomes" id="UP001215598">
    <property type="component" value="Unassembled WGS sequence"/>
</dbReference>
<sequence>MVIGNAVLKLVKQYKFVGIIFSSVDYDIFSAHYAKKSSKARAVANTTFAAKASIGCLPPYEGIRMYMARIDPHLTFGHQTFDTSGCQADGCEVCLDVIKHNLQQLTDVQHEFLRRLLGLHSRSILAHLASTAYLDSLRLALDGEPGWISDICYVLRSLPTPVQFSPQNLTAETVAETISAIETACSQRLAVSLGTMASRLPLIKGR</sequence>
<gene>
    <name evidence="1" type="ORF">B0H16DRAFT_1652559</name>
</gene>
<name>A0AAD7GIY2_9AGAR</name>